<dbReference type="EMBL" id="JAIUJS010000003">
    <property type="protein sequence ID" value="MCA0152996.1"/>
    <property type="molecule type" value="Genomic_DNA"/>
</dbReference>
<comment type="caution">
    <text evidence="3">The sequence shown here is derived from an EMBL/GenBank/DDBJ whole genome shotgun (WGS) entry which is preliminary data.</text>
</comment>
<protein>
    <submittedName>
        <fullName evidence="3">Glycosyltransferase</fullName>
    </submittedName>
</protein>
<feature type="domain" description="Glycosyl transferase family 1" evidence="1">
    <location>
        <begin position="176"/>
        <end position="315"/>
    </location>
</feature>
<dbReference type="RefSeq" id="WP_224477923.1">
    <property type="nucleotide sequence ID" value="NZ_JAIUJS010000003.1"/>
</dbReference>
<name>A0ABS7XZB8_9FLAO</name>
<gene>
    <name evidence="3" type="ORF">LBV24_07200</name>
</gene>
<dbReference type="PANTHER" id="PTHR12526">
    <property type="entry name" value="GLYCOSYLTRANSFERASE"/>
    <property type="match status" value="1"/>
</dbReference>
<accession>A0ABS7XZB8</accession>
<dbReference type="Pfam" id="PF13439">
    <property type="entry name" value="Glyco_transf_4"/>
    <property type="match status" value="1"/>
</dbReference>
<dbReference type="InterPro" id="IPR001296">
    <property type="entry name" value="Glyco_trans_1"/>
</dbReference>
<evidence type="ECO:0000313" key="4">
    <source>
        <dbReference type="Proteomes" id="UP001198402"/>
    </source>
</evidence>
<evidence type="ECO:0000259" key="2">
    <source>
        <dbReference type="Pfam" id="PF13439"/>
    </source>
</evidence>
<evidence type="ECO:0000259" key="1">
    <source>
        <dbReference type="Pfam" id="PF00534"/>
    </source>
</evidence>
<dbReference type="SUPFAM" id="SSF53756">
    <property type="entry name" value="UDP-Glycosyltransferase/glycogen phosphorylase"/>
    <property type="match status" value="1"/>
</dbReference>
<sequence length="352" mass="40544">MESKIKIILALPKLTAGGAERVVSFVAQNLNKEKFDVTLLIVGSEKDNKYDVSNVKTIYLDKNRVRNALFAIIKEIYKIKPQIVLSSISDLNVVMGYISMIFKSTKFIGRHTFIISDKSSSIKKSNFNFRLFGLRKLDYFICQSFEMQQSIVKHYDIKVDKLKIINNPITNIHNSQKNHNTSKIRKYITVGRLIKLKGHIRLLNILKRINHPFVFTIIGSGNYKSEIFNEVNKLDLKNYVKYIEFTNDVDKYLIENDFFLQGSYSEGFPNALLESCAVGTPVIAFDVPGGTKEIVDDGINGYLVNNEDEFIERLNEKKIWNHSDVKESVEKKFGPKIIIKKYEDFFIDILSK</sequence>
<feature type="domain" description="Glycosyltransferase subfamily 4-like N-terminal" evidence="2">
    <location>
        <begin position="17"/>
        <end position="169"/>
    </location>
</feature>
<keyword evidence="4" id="KW-1185">Reference proteome</keyword>
<dbReference type="Gene3D" id="3.40.50.2000">
    <property type="entry name" value="Glycogen Phosphorylase B"/>
    <property type="match status" value="2"/>
</dbReference>
<dbReference type="CDD" id="cd03811">
    <property type="entry name" value="GT4_GT28_WabH-like"/>
    <property type="match status" value="1"/>
</dbReference>
<dbReference type="InterPro" id="IPR028098">
    <property type="entry name" value="Glyco_trans_4-like_N"/>
</dbReference>
<dbReference type="Pfam" id="PF00534">
    <property type="entry name" value="Glycos_transf_1"/>
    <property type="match status" value="1"/>
</dbReference>
<organism evidence="3 4">
    <name type="scientific">Winogradskyella vincentii</name>
    <dbReference type="NCBI Taxonomy" id="2877122"/>
    <lineage>
        <taxon>Bacteria</taxon>
        <taxon>Pseudomonadati</taxon>
        <taxon>Bacteroidota</taxon>
        <taxon>Flavobacteriia</taxon>
        <taxon>Flavobacteriales</taxon>
        <taxon>Flavobacteriaceae</taxon>
        <taxon>Winogradskyella</taxon>
    </lineage>
</organism>
<dbReference type="PANTHER" id="PTHR12526:SF630">
    <property type="entry name" value="GLYCOSYLTRANSFERASE"/>
    <property type="match status" value="1"/>
</dbReference>
<reference evidence="4" key="1">
    <citation type="submission" date="2023-07" db="EMBL/GenBank/DDBJ databases">
        <authorList>
            <person name="Yue Y."/>
        </authorList>
    </citation>
    <scope>NUCLEOTIDE SEQUENCE [LARGE SCALE GENOMIC DNA]</scope>
    <source>
        <strain evidence="4">2Y89</strain>
    </source>
</reference>
<dbReference type="Proteomes" id="UP001198402">
    <property type="component" value="Unassembled WGS sequence"/>
</dbReference>
<evidence type="ECO:0000313" key="3">
    <source>
        <dbReference type="EMBL" id="MCA0152996.1"/>
    </source>
</evidence>
<proteinExistence type="predicted"/>